<name>A0ABQ8KHX0_9APHY</name>
<accession>A0ABQ8KHX0</accession>
<proteinExistence type="predicted"/>
<evidence type="ECO:0000256" key="1">
    <source>
        <dbReference type="SAM" id="MobiDB-lite"/>
    </source>
</evidence>
<evidence type="ECO:0000313" key="2">
    <source>
        <dbReference type="EMBL" id="KAH9837590.1"/>
    </source>
</evidence>
<organism evidence="2 3">
    <name type="scientific">Rhodofomes roseus</name>
    <dbReference type="NCBI Taxonomy" id="34475"/>
    <lineage>
        <taxon>Eukaryota</taxon>
        <taxon>Fungi</taxon>
        <taxon>Dikarya</taxon>
        <taxon>Basidiomycota</taxon>
        <taxon>Agaricomycotina</taxon>
        <taxon>Agaricomycetes</taxon>
        <taxon>Polyporales</taxon>
        <taxon>Rhodofomes</taxon>
    </lineage>
</organism>
<protein>
    <submittedName>
        <fullName evidence="2">Uncharacterized protein</fullName>
    </submittedName>
</protein>
<dbReference type="EMBL" id="JADCUA010000008">
    <property type="protein sequence ID" value="KAH9837590.1"/>
    <property type="molecule type" value="Genomic_DNA"/>
</dbReference>
<sequence length="221" mass="24880">MQETPSSLTMFFAFTTSYRKSREANRESDTPPAEPLFYTTSSHPLTDPRTTQLRSYAIATDVYVKAAPEDAGDHAGETWVVDKQPTSPLARGHIATLRTPDHMVGSGRVSKVVAFTRHWVILRLASGRDGRHIRVPIPWVHLGTYDSFVYMSLYNTLSPFPEPHGTYRDRPSFANTAENPYEFDLNVAPLELERLRNRMVKDPRVVYLLESVENVAAIAGS</sequence>
<comment type="caution">
    <text evidence="2">The sequence shown here is derived from an EMBL/GenBank/DDBJ whole genome shotgun (WGS) entry which is preliminary data.</text>
</comment>
<gene>
    <name evidence="2" type="ORF">C8Q71DRAFT_550995</name>
</gene>
<reference evidence="2 3" key="1">
    <citation type="journal article" date="2021" name="Environ. Microbiol.">
        <title>Gene family expansions and transcriptome signatures uncover fungal adaptations to wood decay.</title>
        <authorList>
            <person name="Hage H."/>
            <person name="Miyauchi S."/>
            <person name="Viragh M."/>
            <person name="Drula E."/>
            <person name="Min B."/>
            <person name="Chaduli D."/>
            <person name="Navarro D."/>
            <person name="Favel A."/>
            <person name="Norest M."/>
            <person name="Lesage-Meessen L."/>
            <person name="Balint B."/>
            <person name="Merenyi Z."/>
            <person name="de Eugenio L."/>
            <person name="Morin E."/>
            <person name="Martinez A.T."/>
            <person name="Baldrian P."/>
            <person name="Stursova M."/>
            <person name="Martinez M.J."/>
            <person name="Novotny C."/>
            <person name="Magnuson J.K."/>
            <person name="Spatafora J.W."/>
            <person name="Maurice S."/>
            <person name="Pangilinan J."/>
            <person name="Andreopoulos W."/>
            <person name="LaButti K."/>
            <person name="Hundley H."/>
            <person name="Na H."/>
            <person name="Kuo A."/>
            <person name="Barry K."/>
            <person name="Lipzen A."/>
            <person name="Henrissat B."/>
            <person name="Riley R."/>
            <person name="Ahrendt S."/>
            <person name="Nagy L.G."/>
            <person name="Grigoriev I.V."/>
            <person name="Martin F."/>
            <person name="Rosso M.N."/>
        </authorList>
    </citation>
    <scope>NUCLEOTIDE SEQUENCE [LARGE SCALE GENOMIC DNA]</scope>
    <source>
        <strain evidence="2 3">CIRM-BRFM 1785</strain>
    </source>
</reference>
<keyword evidence="3" id="KW-1185">Reference proteome</keyword>
<dbReference type="RefSeq" id="XP_047779628.1">
    <property type="nucleotide sequence ID" value="XM_047919290.1"/>
</dbReference>
<dbReference type="GeneID" id="72000022"/>
<evidence type="ECO:0000313" key="3">
    <source>
        <dbReference type="Proteomes" id="UP000814176"/>
    </source>
</evidence>
<feature type="region of interest" description="Disordered" evidence="1">
    <location>
        <begin position="21"/>
        <end position="44"/>
    </location>
</feature>
<dbReference type="Proteomes" id="UP000814176">
    <property type="component" value="Unassembled WGS sequence"/>
</dbReference>